<feature type="transmembrane region" description="Helical" evidence="2">
    <location>
        <begin position="148"/>
        <end position="165"/>
    </location>
</feature>
<reference evidence="3 4" key="1">
    <citation type="submission" date="2023-12" db="EMBL/GenBank/DDBJ databases">
        <title>Blastococcus brunescens sp. nov., an actonobacterium isolated from sandstone collected in sahara desert.</title>
        <authorList>
            <person name="Gtari M."/>
            <person name="Ghodhbane F."/>
        </authorList>
    </citation>
    <scope>NUCLEOTIDE SEQUENCE [LARGE SCALE GENOMIC DNA]</scope>
    <source>
        <strain evidence="3 4">BMG 8361</strain>
    </source>
</reference>
<evidence type="ECO:0000313" key="3">
    <source>
        <dbReference type="EMBL" id="WRL65816.1"/>
    </source>
</evidence>
<feature type="transmembrane region" description="Helical" evidence="2">
    <location>
        <begin position="74"/>
        <end position="97"/>
    </location>
</feature>
<dbReference type="Proteomes" id="UP001324287">
    <property type="component" value="Chromosome"/>
</dbReference>
<proteinExistence type="predicted"/>
<accession>A0ABZ1B4V5</accession>
<sequence>MSLSDEATTGRDDRAAARVPEDPYASDPARPVTSARRPWWRWLFLLPGLAAVAYGAIGLVTAGSRVPLGSWATWFVGSALLHDLVLAPVWIGLGWLAARVLPAPARGPAVVGAAVTGLLTLVAMPFVLAPGYNPDNPSFLPHEYGRNLLLINLAVLLLVALWGTVATRRHRSGPETDG</sequence>
<organism evidence="3 4">
    <name type="scientific">Blastococcus brunescens</name>
    <dbReference type="NCBI Taxonomy" id="1564165"/>
    <lineage>
        <taxon>Bacteria</taxon>
        <taxon>Bacillati</taxon>
        <taxon>Actinomycetota</taxon>
        <taxon>Actinomycetes</taxon>
        <taxon>Geodermatophilales</taxon>
        <taxon>Geodermatophilaceae</taxon>
        <taxon>Blastococcus</taxon>
    </lineage>
</organism>
<evidence type="ECO:0000313" key="4">
    <source>
        <dbReference type="Proteomes" id="UP001324287"/>
    </source>
</evidence>
<dbReference type="RefSeq" id="WP_324277133.1">
    <property type="nucleotide sequence ID" value="NZ_CP141261.1"/>
</dbReference>
<feature type="region of interest" description="Disordered" evidence="1">
    <location>
        <begin position="1"/>
        <end position="31"/>
    </location>
</feature>
<evidence type="ECO:0000256" key="2">
    <source>
        <dbReference type="SAM" id="Phobius"/>
    </source>
</evidence>
<feature type="transmembrane region" description="Helical" evidence="2">
    <location>
        <begin position="39"/>
        <end position="62"/>
    </location>
</feature>
<keyword evidence="2" id="KW-0472">Membrane</keyword>
<keyword evidence="2" id="KW-1133">Transmembrane helix</keyword>
<gene>
    <name evidence="3" type="ORF">U6N30_09750</name>
</gene>
<name>A0ABZ1B4V5_9ACTN</name>
<protein>
    <submittedName>
        <fullName evidence="3">Uncharacterized protein</fullName>
    </submittedName>
</protein>
<dbReference type="EMBL" id="CP141261">
    <property type="protein sequence ID" value="WRL65816.1"/>
    <property type="molecule type" value="Genomic_DNA"/>
</dbReference>
<keyword evidence="4" id="KW-1185">Reference proteome</keyword>
<feature type="compositionally biased region" description="Basic and acidic residues" evidence="1">
    <location>
        <begin position="8"/>
        <end position="21"/>
    </location>
</feature>
<feature type="transmembrane region" description="Helical" evidence="2">
    <location>
        <begin position="109"/>
        <end position="128"/>
    </location>
</feature>
<evidence type="ECO:0000256" key="1">
    <source>
        <dbReference type="SAM" id="MobiDB-lite"/>
    </source>
</evidence>
<keyword evidence="2" id="KW-0812">Transmembrane</keyword>